<reference evidence="1" key="1">
    <citation type="submission" date="2022-11" db="EMBL/GenBank/DDBJ databases">
        <title>WGS of Natronobacillus azotifigens 24KS-1, an anaerobic diazotrophic haloalkaliphile from soda-rich habitats.</title>
        <authorList>
            <person name="Sorokin D.Y."/>
            <person name="Merkel A.Y."/>
        </authorList>
    </citation>
    <scope>NUCLEOTIDE SEQUENCE</scope>
    <source>
        <strain evidence="1">24KS-1</strain>
    </source>
</reference>
<dbReference type="Proteomes" id="UP001084197">
    <property type="component" value="Unassembled WGS sequence"/>
</dbReference>
<organism evidence="1 2">
    <name type="scientific">Natronobacillus azotifigens</name>
    <dbReference type="NCBI Taxonomy" id="472978"/>
    <lineage>
        <taxon>Bacteria</taxon>
        <taxon>Bacillati</taxon>
        <taxon>Bacillota</taxon>
        <taxon>Bacilli</taxon>
        <taxon>Bacillales</taxon>
        <taxon>Bacillaceae</taxon>
        <taxon>Natronobacillus</taxon>
    </lineage>
</organism>
<keyword evidence="2" id="KW-1185">Reference proteome</keyword>
<comment type="caution">
    <text evidence="1">The sequence shown here is derived from an EMBL/GenBank/DDBJ whole genome shotgun (WGS) entry which is preliminary data.</text>
</comment>
<evidence type="ECO:0000313" key="1">
    <source>
        <dbReference type="EMBL" id="MCZ0702784.1"/>
    </source>
</evidence>
<protein>
    <submittedName>
        <fullName evidence="1">Uncharacterized protein</fullName>
    </submittedName>
</protein>
<accession>A0A9J6RAV2</accession>
<gene>
    <name evidence="1" type="ORF">OWO01_06135</name>
</gene>
<dbReference type="AlphaFoldDB" id="A0A9J6RAV2"/>
<dbReference type="RefSeq" id="WP_268779556.1">
    <property type="nucleotide sequence ID" value="NZ_JAPRAT010000009.1"/>
</dbReference>
<evidence type="ECO:0000313" key="2">
    <source>
        <dbReference type="Proteomes" id="UP001084197"/>
    </source>
</evidence>
<dbReference type="EMBL" id="JAPRAT010000009">
    <property type="protein sequence ID" value="MCZ0702784.1"/>
    <property type="molecule type" value="Genomic_DNA"/>
</dbReference>
<sequence length="49" mass="5463">MDKLRRLSLIAKATADVGLIYIGNGRYAEAGWGNAFDFAGSQIYQRPTW</sequence>
<name>A0A9J6RAV2_9BACI</name>
<proteinExistence type="predicted"/>